<dbReference type="AlphaFoldDB" id="A0A9W6U6V1"/>
<reference evidence="1" key="1">
    <citation type="submission" date="2023-04" db="EMBL/GenBank/DDBJ databases">
        <title>Phytophthora lilii NBRC 32176.</title>
        <authorList>
            <person name="Ichikawa N."/>
            <person name="Sato H."/>
            <person name="Tonouchi N."/>
        </authorList>
    </citation>
    <scope>NUCLEOTIDE SEQUENCE</scope>
    <source>
        <strain evidence="1">NBRC 32176</strain>
    </source>
</reference>
<dbReference type="OrthoDB" id="10261361at2759"/>
<dbReference type="EMBL" id="BSXW01000598">
    <property type="protein sequence ID" value="GMF26319.1"/>
    <property type="molecule type" value="Genomic_DNA"/>
</dbReference>
<evidence type="ECO:0000313" key="2">
    <source>
        <dbReference type="Proteomes" id="UP001165083"/>
    </source>
</evidence>
<name>A0A9W6U6V1_9STRA</name>
<evidence type="ECO:0000313" key="1">
    <source>
        <dbReference type="EMBL" id="GMF26319.1"/>
    </source>
</evidence>
<accession>A0A9W6U6V1</accession>
<sequence length="244" mass="27481">MSLRSRCGTNSTSISVTFTPSSMISFTDPTPAALSRCPLATVMSIGSVNSRKSSKSTWSPDMCELAPLSKIQTTLSVTNVLREAKHRVWQGFWRALLLEVAQNTSKQSESSGEMGIIDRLTALEQAIVASGIHRIRAHWRREEDQYTTKLRQVLRLALEGVDDYWDDATGTRDGHLDLKTCFGKMYVVPYPFHCVVVYDDCTDKTILRDDIDDKSKESKLAKHLFLNFTPGIMAKRELRPSYGR</sequence>
<gene>
    <name evidence="1" type="ORF">Plil01_001094800</name>
</gene>
<organism evidence="1 2">
    <name type="scientific">Phytophthora lilii</name>
    <dbReference type="NCBI Taxonomy" id="2077276"/>
    <lineage>
        <taxon>Eukaryota</taxon>
        <taxon>Sar</taxon>
        <taxon>Stramenopiles</taxon>
        <taxon>Oomycota</taxon>
        <taxon>Peronosporomycetes</taxon>
        <taxon>Peronosporales</taxon>
        <taxon>Peronosporaceae</taxon>
        <taxon>Phytophthora</taxon>
    </lineage>
</organism>
<comment type="caution">
    <text evidence="1">The sequence shown here is derived from an EMBL/GenBank/DDBJ whole genome shotgun (WGS) entry which is preliminary data.</text>
</comment>
<proteinExistence type="predicted"/>
<protein>
    <submittedName>
        <fullName evidence="1">Unnamed protein product</fullName>
    </submittedName>
</protein>
<dbReference type="Proteomes" id="UP001165083">
    <property type="component" value="Unassembled WGS sequence"/>
</dbReference>
<keyword evidence="2" id="KW-1185">Reference proteome</keyword>